<name>A0A9P6C5Q8_9AGAR</name>
<feature type="chain" id="PRO_5040109185" evidence="1">
    <location>
        <begin position="20"/>
        <end position="62"/>
    </location>
</feature>
<dbReference type="AlphaFoldDB" id="A0A9P6C5Q8"/>
<sequence length="62" mass="6709">MFFSKVLILTLLTVTVVSGMPGPKPDEADTVPGLNEPCRFLWGLPCSNPALKCCFVSINRAL</sequence>
<feature type="signal peptide" evidence="1">
    <location>
        <begin position="1"/>
        <end position="19"/>
    </location>
</feature>
<organism evidence="2 3">
    <name type="scientific">Macrolepiota fuliginosa MF-IS2</name>
    <dbReference type="NCBI Taxonomy" id="1400762"/>
    <lineage>
        <taxon>Eukaryota</taxon>
        <taxon>Fungi</taxon>
        <taxon>Dikarya</taxon>
        <taxon>Basidiomycota</taxon>
        <taxon>Agaricomycotina</taxon>
        <taxon>Agaricomycetes</taxon>
        <taxon>Agaricomycetidae</taxon>
        <taxon>Agaricales</taxon>
        <taxon>Agaricineae</taxon>
        <taxon>Agaricaceae</taxon>
        <taxon>Macrolepiota</taxon>
    </lineage>
</organism>
<evidence type="ECO:0000313" key="2">
    <source>
        <dbReference type="EMBL" id="KAF9450040.1"/>
    </source>
</evidence>
<evidence type="ECO:0000256" key="1">
    <source>
        <dbReference type="SAM" id="SignalP"/>
    </source>
</evidence>
<protein>
    <submittedName>
        <fullName evidence="2">Uncharacterized protein</fullName>
    </submittedName>
</protein>
<keyword evidence="1" id="KW-0732">Signal</keyword>
<accession>A0A9P6C5Q8</accession>
<comment type="caution">
    <text evidence="2">The sequence shown here is derived from an EMBL/GenBank/DDBJ whole genome shotgun (WGS) entry which is preliminary data.</text>
</comment>
<proteinExistence type="predicted"/>
<keyword evidence="3" id="KW-1185">Reference proteome</keyword>
<dbReference type="Proteomes" id="UP000807342">
    <property type="component" value="Unassembled WGS sequence"/>
</dbReference>
<evidence type="ECO:0000313" key="3">
    <source>
        <dbReference type="Proteomes" id="UP000807342"/>
    </source>
</evidence>
<dbReference type="EMBL" id="MU151114">
    <property type="protein sequence ID" value="KAF9450040.1"/>
    <property type="molecule type" value="Genomic_DNA"/>
</dbReference>
<gene>
    <name evidence="2" type="ORF">P691DRAFT_758556</name>
</gene>
<reference evidence="2" key="1">
    <citation type="submission" date="2020-11" db="EMBL/GenBank/DDBJ databases">
        <authorList>
            <consortium name="DOE Joint Genome Institute"/>
            <person name="Ahrendt S."/>
            <person name="Riley R."/>
            <person name="Andreopoulos W."/>
            <person name="Labutti K."/>
            <person name="Pangilinan J."/>
            <person name="Ruiz-Duenas F.J."/>
            <person name="Barrasa J.M."/>
            <person name="Sanchez-Garcia M."/>
            <person name="Camarero S."/>
            <person name="Miyauchi S."/>
            <person name="Serrano A."/>
            <person name="Linde D."/>
            <person name="Babiker R."/>
            <person name="Drula E."/>
            <person name="Ayuso-Fernandez I."/>
            <person name="Pacheco R."/>
            <person name="Padilla G."/>
            <person name="Ferreira P."/>
            <person name="Barriuso J."/>
            <person name="Kellner H."/>
            <person name="Castanera R."/>
            <person name="Alfaro M."/>
            <person name="Ramirez L."/>
            <person name="Pisabarro A.G."/>
            <person name="Kuo A."/>
            <person name="Tritt A."/>
            <person name="Lipzen A."/>
            <person name="He G."/>
            <person name="Yan M."/>
            <person name="Ng V."/>
            <person name="Cullen D."/>
            <person name="Martin F."/>
            <person name="Rosso M.-N."/>
            <person name="Henrissat B."/>
            <person name="Hibbett D."/>
            <person name="Martinez A.T."/>
            <person name="Grigoriev I.V."/>
        </authorList>
    </citation>
    <scope>NUCLEOTIDE SEQUENCE</scope>
    <source>
        <strain evidence="2">MF-IS2</strain>
    </source>
</reference>